<comment type="catalytic activity">
    <reaction evidence="13">
        <text>a hydroperoxide + NADH + H(+) = an alcohol + NAD(+) + H2O</text>
        <dbReference type="Rhea" id="RHEA:62628"/>
        <dbReference type="ChEBI" id="CHEBI:15377"/>
        <dbReference type="ChEBI" id="CHEBI:15378"/>
        <dbReference type="ChEBI" id="CHEBI:30879"/>
        <dbReference type="ChEBI" id="CHEBI:35924"/>
        <dbReference type="ChEBI" id="CHEBI:57540"/>
        <dbReference type="ChEBI" id="CHEBI:57945"/>
        <dbReference type="EC" id="1.11.1.26"/>
    </reaction>
</comment>
<dbReference type="EMBL" id="LYOZ01000016">
    <property type="protein sequence ID" value="OCH98371.1"/>
    <property type="molecule type" value="Genomic_DNA"/>
</dbReference>
<dbReference type="GO" id="GO:0006979">
    <property type="term" value="P:response to oxidative stress"/>
    <property type="evidence" value="ECO:0007669"/>
    <property type="project" value="TreeGrafter"/>
</dbReference>
<dbReference type="Proteomes" id="UP000093336">
    <property type="component" value="Unassembled WGS sequence"/>
</dbReference>
<evidence type="ECO:0000256" key="17">
    <source>
        <dbReference type="ARBA" id="ARBA00067010"/>
    </source>
</evidence>
<name>A0A0W0UZS1_9GAMM</name>
<evidence type="ECO:0000256" key="2">
    <source>
        <dbReference type="ARBA" id="ARBA00011654"/>
    </source>
</evidence>
<dbReference type="PANTHER" id="PTHR10681">
    <property type="entry name" value="THIOREDOXIN PEROXIDASE"/>
    <property type="match status" value="1"/>
</dbReference>
<evidence type="ECO:0000256" key="8">
    <source>
        <dbReference type="ARBA" id="ARBA00023002"/>
    </source>
</evidence>
<dbReference type="EC" id="1.11.1.26" evidence="3"/>
<evidence type="ECO:0000256" key="6">
    <source>
        <dbReference type="ARBA" id="ARBA00022559"/>
    </source>
</evidence>
<dbReference type="OrthoDB" id="9812811at2"/>
<dbReference type="InterPro" id="IPR050217">
    <property type="entry name" value="Peroxiredoxin"/>
</dbReference>
<comment type="subunit">
    <text evidence="2">Homodimer; disulfide-linked, upon oxidation. 5 homodimers assemble to form a ring-like decamer.</text>
</comment>
<dbReference type="GO" id="GO:0045454">
    <property type="term" value="P:cell redox homeostasis"/>
    <property type="evidence" value="ECO:0007669"/>
    <property type="project" value="TreeGrafter"/>
</dbReference>
<dbReference type="CDD" id="cd03015">
    <property type="entry name" value="PRX_Typ2cys"/>
    <property type="match status" value="1"/>
</dbReference>
<keyword evidence="10" id="KW-1015">Disulfide bond</keyword>
<evidence type="ECO:0000256" key="9">
    <source>
        <dbReference type="ARBA" id="ARBA00023016"/>
    </source>
</evidence>
<dbReference type="EMBL" id="LNYG01000001">
    <property type="protein sequence ID" value="KTD13346.1"/>
    <property type="molecule type" value="Genomic_DNA"/>
</dbReference>
<evidence type="ECO:0000313" key="22">
    <source>
        <dbReference type="Proteomes" id="UP000054715"/>
    </source>
</evidence>
<evidence type="ECO:0000256" key="4">
    <source>
        <dbReference type="ARBA" id="ARBA00017462"/>
    </source>
</evidence>
<dbReference type="AlphaFoldDB" id="A0A0W0UZS1"/>
<dbReference type="EC" id="1.11.1.28" evidence="17"/>
<dbReference type="Proteomes" id="UP000054715">
    <property type="component" value="Unassembled WGS sequence"/>
</dbReference>
<evidence type="ECO:0000256" key="14">
    <source>
        <dbReference type="ARBA" id="ARBA00051970"/>
    </source>
</evidence>
<evidence type="ECO:0000256" key="11">
    <source>
        <dbReference type="ARBA" id="ARBA00023284"/>
    </source>
</evidence>
<reference evidence="20 22" key="1">
    <citation type="submission" date="2015-11" db="EMBL/GenBank/DDBJ databases">
        <title>Genomic analysis of 38 Legionella species identifies large and diverse effector repertoires.</title>
        <authorList>
            <person name="Burstein D."/>
            <person name="Amaro F."/>
            <person name="Zusman T."/>
            <person name="Lifshitz Z."/>
            <person name="Cohen O."/>
            <person name="Gilbert J.A."/>
            <person name="Pupko T."/>
            <person name="Shuman H.A."/>
            <person name="Segal G."/>
        </authorList>
    </citation>
    <scope>NUCLEOTIDE SEQUENCE [LARGE SCALE GENOMIC DNA]</scope>
    <source>
        <strain evidence="20 22">JA-26-G1-E2</strain>
    </source>
</reference>
<keyword evidence="7" id="KW-0049">Antioxidant</keyword>
<dbReference type="InterPro" id="IPR013766">
    <property type="entry name" value="Thioredoxin_domain"/>
</dbReference>
<dbReference type="PATRIC" id="fig|455.5.peg.140"/>
<dbReference type="InterPro" id="IPR024706">
    <property type="entry name" value="Peroxiredoxin_AhpC-typ"/>
</dbReference>
<dbReference type="SUPFAM" id="SSF52833">
    <property type="entry name" value="Thioredoxin-like"/>
    <property type="match status" value="1"/>
</dbReference>
<feature type="domain" description="Thioredoxin" evidence="19">
    <location>
        <begin position="2"/>
        <end position="161"/>
    </location>
</feature>
<dbReference type="InterPro" id="IPR000866">
    <property type="entry name" value="AhpC/TSA"/>
</dbReference>
<evidence type="ECO:0000256" key="10">
    <source>
        <dbReference type="ARBA" id="ARBA00023157"/>
    </source>
</evidence>
<comment type="subcellular location">
    <subcellularLocation>
        <location evidence="1">Cytoplasm</location>
    </subcellularLocation>
</comment>
<accession>A0A0W0UZS1</accession>
<evidence type="ECO:0000256" key="18">
    <source>
        <dbReference type="PIRSR" id="PIRSR000239-1"/>
    </source>
</evidence>
<evidence type="ECO:0000313" key="20">
    <source>
        <dbReference type="EMBL" id="KTD13346.1"/>
    </source>
</evidence>
<keyword evidence="11" id="KW-0676">Redox-active center</keyword>
<evidence type="ECO:0000256" key="12">
    <source>
        <dbReference type="ARBA" id="ARBA00032077"/>
    </source>
</evidence>
<comment type="subunit">
    <text evidence="16">Homodimer; disulfide-linked, upon oxidation. 6 homodimers assemble to form a ring-like dodecamer. Identified in a complex with AhpD, DlaT and Lpd.</text>
</comment>
<sequence length="179" mass="20497">MIKVGQKFPEFHLKATVSNDVHDAFKVISNETYQGKWLVVFFWPKDFTFVCPTEIAEFGTLNSEFHDRDAQILGASIDSEFVHLAWRKQHPDLHDLPFPMLADIKRELSQGLGILDEEEGVSQRATFIVDPEGVTRFVMVTDLNVGRNPQEVLRVLDALQTDELCPCNWKKGEETIHIE</sequence>
<dbReference type="GO" id="GO:0008379">
    <property type="term" value="F:thioredoxin peroxidase activity"/>
    <property type="evidence" value="ECO:0007669"/>
    <property type="project" value="TreeGrafter"/>
</dbReference>
<dbReference type="InterPro" id="IPR036249">
    <property type="entry name" value="Thioredoxin-like_sf"/>
</dbReference>
<feature type="active site" description="Cysteine sulfenic acid (-SOH) intermediate; for peroxidase activity" evidence="18">
    <location>
        <position position="51"/>
    </location>
</feature>
<dbReference type="GO" id="GO:0033554">
    <property type="term" value="P:cellular response to stress"/>
    <property type="evidence" value="ECO:0007669"/>
    <property type="project" value="TreeGrafter"/>
</dbReference>
<evidence type="ECO:0000256" key="1">
    <source>
        <dbReference type="ARBA" id="ARBA00004496"/>
    </source>
</evidence>
<dbReference type="Pfam" id="PF00578">
    <property type="entry name" value="AhpC-TSA"/>
    <property type="match status" value="1"/>
</dbReference>
<evidence type="ECO:0000313" key="21">
    <source>
        <dbReference type="EMBL" id="OCH98371.1"/>
    </source>
</evidence>
<evidence type="ECO:0000313" key="23">
    <source>
        <dbReference type="Proteomes" id="UP000093336"/>
    </source>
</evidence>
<keyword evidence="8" id="KW-0560">Oxidoreductase</keyword>
<dbReference type="PROSITE" id="PS51352">
    <property type="entry name" value="THIOREDOXIN_2"/>
    <property type="match status" value="1"/>
</dbReference>
<dbReference type="GO" id="GO:0042744">
    <property type="term" value="P:hydrogen peroxide catabolic process"/>
    <property type="evidence" value="ECO:0007669"/>
    <property type="project" value="TreeGrafter"/>
</dbReference>
<evidence type="ECO:0000256" key="5">
    <source>
        <dbReference type="ARBA" id="ARBA00022490"/>
    </source>
</evidence>
<organism evidence="20 22">
    <name type="scientific">Legionella jamestowniensis</name>
    <dbReference type="NCBI Taxonomy" id="455"/>
    <lineage>
        <taxon>Bacteria</taxon>
        <taxon>Pseudomonadati</taxon>
        <taxon>Pseudomonadota</taxon>
        <taxon>Gammaproteobacteria</taxon>
        <taxon>Legionellales</taxon>
        <taxon>Legionellaceae</taxon>
        <taxon>Legionella</taxon>
    </lineage>
</organism>
<keyword evidence="6" id="KW-0575">Peroxidase</keyword>
<comment type="caution">
    <text evidence="20">The sequence shown here is derived from an EMBL/GenBank/DDBJ whole genome shotgun (WGS) entry which is preliminary data.</text>
</comment>
<evidence type="ECO:0000259" key="19">
    <source>
        <dbReference type="PROSITE" id="PS51352"/>
    </source>
</evidence>
<dbReference type="PIRSF" id="PIRSF000239">
    <property type="entry name" value="AHPC"/>
    <property type="match status" value="1"/>
</dbReference>
<protein>
    <recommendedName>
        <fullName evidence="4">Alkyl hydroperoxide reductase C</fullName>
        <ecNumber evidence="3">1.11.1.26</ecNumber>
        <ecNumber evidence="17">1.11.1.28</ecNumber>
    </recommendedName>
    <alternativeName>
        <fullName evidence="12">Peroxiredoxin</fullName>
    </alternativeName>
</protein>
<dbReference type="STRING" id="455.Ljam_0136"/>
<keyword evidence="9" id="KW-0346">Stress response</keyword>
<evidence type="ECO:0000256" key="7">
    <source>
        <dbReference type="ARBA" id="ARBA00022862"/>
    </source>
</evidence>
<keyword evidence="23" id="KW-1185">Reference proteome</keyword>
<comment type="function">
    <text evidence="15">Thiol-specific peroxidase that catalyzes the reduction of hydrogen peroxide and organic hydroperoxides to water and alcohols, respectively. Plays a role in cell protection against oxidative stress by detoxifying peroxides. Together with AhpD, DlaT and Lpd, constitutes an NADH-dependent peroxidase active against hydrogen and alkyl peroxides as well as serving as a peroxynitrite reductase, thus protecting the bacterium against reactive nitrogen intermediates and oxidative stress generated by the host immune system. Does not however seem to play a role in detoxification of isoniazid.</text>
</comment>
<dbReference type="GO" id="GO:0102039">
    <property type="term" value="F:NADH-dependent peroxiredoxin activity"/>
    <property type="evidence" value="ECO:0007669"/>
    <property type="project" value="UniProtKB-EC"/>
</dbReference>
<proteinExistence type="predicted"/>
<dbReference type="RefSeq" id="WP_058448217.1">
    <property type="nucleotide sequence ID" value="NZ_CAAAJF010000003.1"/>
</dbReference>
<dbReference type="GO" id="GO:0005829">
    <property type="term" value="C:cytosol"/>
    <property type="evidence" value="ECO:0007669"/>
    <property type="project" value="TreeGrafter"/>
</dbReference>
<evidence type="ECO:0000256" key="15">
    <source>
        <dbReference type="ARBA" id="ARBA00055957"/>
    </source>
</evidence>
<comment type="catalytic activity">
    <reaction evidence="14">
        <text>N(6)-[(R)-dihydrolipoyl]-L-lysyl-[lipoyl-carrier protein] + a hydroperoxide = N(6)-[(R)-lipoyl]-L-lysyl-[lipoyl-carrier protein] + an alcohol + H2O</text>
        <dbReference type="Rhea" id="RHEA:62636"/>
        <dbReference type="Rhea" id="RHEA-COMP:10502"/>
        <dbReference type="Rhea" id="RHEA-COMP:16355"/>
        <dbReference type="ChEBI" id="CHEBI:15377"/>
        <dbReference type="ChEBI" id="CHEBI:30879"/>
        <dbReference type="ChEBI" id="CHEBI:35924"/>
        <dbReference type="ChEBI" id="CHEBI:83099"/>
        <dbReference type="ChEBI" id="CHEBI:83100"/>
        <dbReference type="EC" id="1.11.1.28"/>
    </reaction>
</comment>
<dbReference type="FunFam" id="3.40.30.10:FF:000043">
    <property type="entry name" value="Alkyl hydroperoxide reductase C"/>
    <property type="match status" value="1"/>
</dbReference>
<dbReference type="PANTHER" id="PTHR10681:SF121">
    <property type="entry name" value="ALKYL HYDROPEROXIDE REDUCTASE C"/>
    <property type="match status" value="1"/>
</dbReference>
<reference evidence="21 23" key="2">
    <citation type="submission" date="2016-05" db="EMBL/GenBank/DDBJ databases">
        <authorList>
            <person name="Prochazka B."/>
            <person name="Indra A."/>
            <person name="Hasenberger P."/>
            <person name="Blaschitz M."/>
            <person name="Wagner L."/>
            <person name="Wewalka G."/>
            <person name="Sorschag S."/>
            <person name="Schmid D."/>
            <person name="Ruppitsch W."/>
        </authorList>
    </citation>
    <scope>NUCLEOTIDE SEQUENCE [LARGE SCALE GENOMIC DNA]</scope>
    <source>
        <strain evidence="21 23">974010_12</strain>
    </source>
</reference>
<gene>
    <name evidence="21" type="ORF">A8135_12525</name>
    <name evidence="20" type="ORF">Ljam_0136</name>
</gene>
<keyword evidence="5" id="KW-0963">Cytoplasm</keyword>
<evidence type="ECO:0000256" key="3">
    <source>
        <dbReference type="ARBA" id="ARBA00013021"/>
    </source>
</evidence>
<evidence type="ECO:0000256" key="16">
    <source>
        <dbReference type="ARBA" id="ARBA00062350"/>
    </source>
</evidence>
<evidence type="ECO:0000256" key="13">
    <source>
        <dbReference type="ARBA" id="ARBA00047572"/>
    </source>
</evidence>
<dbReference type="Gene3D" id="3.40.30.10">
    <property type="entry name" value="Glutaredoxin"/>
    <property type="match status" value="1"/>
</dbReference>